<dbReference type="Pfam" id="PF00995">
    <property type="entry name" value="Sec1"/>
    <property type="match status" value="1"/>
</dbReference>
<dbReference type="Proteomes" id="UP000815325">
    <property type="component" value="Unassembled WGS sequence"/>
</dbReference>
<protein>
    <submittedName>
        <fullName evidence="2">Uncharacterized protein</fullName>
    </submittedName>
</protein>
<evidence type="ECO:0000313" key="3">
    <source>
        <dbReference type="Proteomes" id="UP000815325"/>
    </source>
</evidence>
<reference evidence="2" key="1">
    <citation type="submission" date="2017-08" db="EMBL/GenBank/DDBJ databases">
        <authorList>
            <person name="Polle J.E."/>
            <person name="Barry K."/>
            <person name="Cushman J."/>
            <person name="Schmutz J."/>
            <person name="Tran D."/>
            <person name="Hathwaick L.T."/>
            <person name="Yim W.C."/>
            <person name="Jenkins J."/>
            <person name="Mckie-Krisberg Z.M."/>
            <person name="Prochnik S."/>
            <person name="Lindquist E."/>
            <person name="Dockter R.B."/>
            <person name="Adam C."/>
            <person name="Molina H."/>
            <person name="Bunkerborg J."/>
            <person name="Jin E."/>
            <person name="Buchheim M."/>
            <person name="Magnuson J."/>
        </authorList>
    </citation>
    <scope>NUCLEOTIDE SEQUENCE</scope>
    <source>
        <strain evidence="2">CCAP 19/18</strain>
    </source>
</reference>
<keyword evidence="3" id="KW-1185">Reference proteome</keyword>
<dbReference type="EMBL" id="MU070076">
    <property type="protein sequence ID" value="KAF5830118.1"/>
    <property type="molecule type" value="Genomic_DNA"/>
</dbReference>
<dbReference type="InterPro" id="IPR001619">
    <property type="entry name" value="Sec1-like"/>
</dbReference>
<evidence type="ECO:0000313" key="2">
    <source>
        <dbReference type="EMBL" id="KAF5830118.1"/>
    </source>
</evidence>
<dbReference type="SUPFAM" id="SSF56815">
    <property type="entry name" value="Sec1/munc18-like (SM) proteins"/>
    <property type="match status" value="1"/>
</dbReference>
<dbReference type="InterPro" id="IPR027482">
    <property type="entry name" value="Sec1-like_dom2"/>
</dbReference>
<name>A0ABQ7G678_DUNSA</name>
<accession>A0ABQ7G678</accession>
<comment type="caution">
    <text evidence="2">The sequence shown here is derived from an EMBL/GenBank/DDBJ whole genome shotgun (WGS) entry which is preliminary data.</text>
</comment>
<evidence type="ECO:0000256" key="1">
    <source>
        <dbReference type="ARBA" id="ARBA00009884"/>
    </source>
</evidence>
<comment type="similarity">
    <text evidence="1">Belongs to the STXBP/unc-18/SEC1 family.</text>
</comment>
<dbReference type="Gene3D" id="3.40.50.1910">
    <property type="match status" value="1"/>
</dbReference>
<sequence>MRVQSSFVCQWRSWDLASEASRQEVLRPWSSDLLPFFFSSYFGPNPVCAHGIKQLAPADEKRGLCLWPSDLPPFSRPSALAPASEPIEPGRSFLPFSCDGSGEVVLVAFLGGCTYAELSALRLLSASPASQGTQFLALTTKVVTGSTLLSGFIDPAVVRSCRATGLQV</sequence>
<proteinExistence type="inferred from homology"/>
<gene>
    <name evidence="2" type="ORF">DUNSADRAFT_15009</name>
</gene>
<dbReference type="InterPro" id="IPR036045">
    <property type="entry name" value="Sec1-like_sf"/>
</dbReference>
<organism evidence="2 3">
    <name type="scientific">Dunaliella salina</name>
    <name type="common">Green alga</name>
    <name type="synonym">Protococcus salinus</name>
    <dbReference type="NCBI Taxonomy" id="3046"/>
    <lineage>
        <taxon>Eukaryota</taxon>
        <taxon>Viridiplantae</taxon>
        <taxon>Chlorophyta</taxon>
        <taxon>core chlorophytes</taxon>
        <taxon>Chlorophyceae</taxon>
        <taxon>CS clade</taxon>
        <taxon>Chlamydomonadales</taxon>
        <taxon>Dunaliellaceae</taxon>
        <taxon>Dunaliella</taxon>
    </lineage>
</organism>